<dbReference type="PROSITE" id="PS00678">
    <property type="entry name" value="WD_REPEATS_1"/>
    <property type="match status" value="3"/>
</dbReference>
<accession>A0ABP0RSE6</accession>
<dbReference type="InterPro" id="IPR036770">
    <property type="entry name" value="Ankyrin_rpt-contain_sf"/>
</dbReference>
<dbReference type="EMBL" id="CAXAMM010042148">
    <property type="protein sequence ID" value="CAK9103288.1"/>
    <property type="molecule type" value="Genomic_DNA"/>
</dbReference>
<evidence type="ECO:0000256" key="1">
    <source>
        <dbReference type="ARBA" id="ARBA00004324"/>
    </source>
</evidence>
<dbReference type="InterPro" id="IPR019775">
    <property type="entry name" value="WD40_repeat_CS"/>
</dbReference>
<feature type="repeat" description="WD" evidence="9">
    <location>
        <begin position="953"/>
        <end position="994"/>
    </location>
</feature>
<feature type="repeat" description="WD" evidence="9">
    <location>
        <begin position="1094"/>
        <end position="1123"/>
    </location>
</feature>
<feature type="compositionally biased region" description="Basic and acidic residues" evidence="10">
    <location>
        <begin position="853"/>
        <end position="864"/>
    </location>
</feature>
<keyword evidence="5" id="KW-0508">mRNA splicing</keyword>
<keyword evidence="12" id="KW-1185">Reference proteome</keyword>
<feature type="region of interest" description="Disordered" evidence="10">
    <location>
        <begin position="29"/>
        <end position="72"/>
    </location>
</feature>
<dbReference type="InterPro" id="IPR045184">
    <property type="entry name" value="SMU1"/>
</dbReference>
<dbReference type="Proteomes" id="UP001642464">
    <property type="component" value="Unassembled WGS sequence"/>
</dbReference>
<dbReference type="SUPFAM" id="SSF48403">
    <property type="entry name" value="Ankyrin repeat"/>
    <property type="match status" value="1"/>
</dbReference>
<evidence type="ECO:0000313" key="12">
    <source>
        <dbReference type="Proteomes" id="UP001642464"/>
    </source>
</evidence>
<comment type="similarity">
    <text evidence="6">Belongs to the WD repeat SMU1 family.</text>
</comment>
<dbReference type="InterPro" id="IPR020472">
    <property type="entry name" value="WD40_PAC1"/>
</dbReference>
<comment type="subcellular location">
    <subcellularLocation>
        <location evidence="1">Nucleus speckle</location>
    </subcellularLocation>
</comment>
<dbReference type="PROSITE" id="PS50082">
    <property type="entry name" value="WD_REPEATS_2"/>
    <property type="match status" value="7"/>
</dbReference>
<dbReference type="InterPro" id="IPR001680">
    <property type="entry name" value="WD40_rpt"/>
</dbReference>
<dbReference type="Pfam" id="PF00400">
    <property type="entry name" value="WD40"/>
    <property type="match status" value="7"/>
</dbReference>
<dbReference type="Pfam" id="PF12796">
    <property type="entry name" value="Ank_2"/>
    <property type="match status" value="1"/>
</dbReference>
<feature type="repeat" description="ANK" evidence="8">
    <location>
        <begin position="83"/>
        <end position="115"/>
    </location>
</feature>
<feature type="region of interest" description="Disordered" evidence="10">
    <location>
        <begin position="804"/>
        <end position="892"/>
    </location>
</feature>
<feature type="repeat" description="WD" evidence="9">
    <location>
        <begin position="767"/>
        <end position="803"/>
    </location>
</feature>
<feature type="compositionally biased region" description="Low complexity" evidence="10">
    <location>
        <begin position="485"/>
        <end position="513"/>
    </location>
</feature>
<evidence type="ECO:0000256" key="3">
    <source>
        <dbReference type="ARBA" id="ARBA00022664"/>
    </source>
</evidence>
<feature type="repeat" description="ANK" evidence="8">
    <location>
        <begin position="193"/>
        <end position="225"/>
    </location>
</feature>
<dbReference type="InterPro" id="IPR006594">
    <property type="entry name" value="LisH"/>
</dbReference>
<feature type="compositionally biased region" description="Basic and acidic residues" evidence="10">
    <location>
        <begin position="527"/>
        <end position="540"/>
    </location>
</feature>
<feature type="compositionally biased region" description="Acidic residues" evidence="10">
    <location>
        <begin position="811"/>
        <end position="827"/>
    </location>
</feature>
<dbReference type="PROSITE" id="PS50896">
    <property type="entry name" value="LISH"/>
    <property type="match status" value="1"/>
</dbReference>
<dbReference type="SMART" id="SM00320">
    <property type="entry name" value="WD40"/>
    <property type="match status" value="7"/>
</dbReference>
<evidence type="ECO:0000313" key="11">
    <source>
        <dbReference type="EMBL" id="CAK9103288.1"/>
    </source>
</evidence>
<proteinExistence type="inferred from homology"/>
<gene>
    <name evidence="11" type="ORF">SCF082_LOCUS48251</name>
</gene>
<protein>
    <recommendedName>
        <fullName evidence="7">WD40 repeat-containing protein SMU1</fullName>
    </recommendedName>
</protein>
<sequence length="1156" mass="126868">MALLFACEIGDLEQVRSLVLSCEVAAHQTSKDHGRHGAETNSDRATGIHPGRRALQAQPDQETSEETSEHAQRRLVNACEPKKGRTALIAAISQGHFAVADFLLNTGANPSSQAFDGVDALMCACQLHSKNANHNELVQLLLFHGASVENQDKAGRTALHIAAKRGCQGAVKELLAVMTPAQRATLVDRRDNFGMTPLMLSSGRGHSNITAALCAAGANANLVDNRQNSALHWAARSGKADMVSALISHGATVSQKDRHGLTSLSIAAALGHIEFLQAIHQLEAVPLEHWNPGTAQIEAHGSTKGSSNEQLCIHRTPLLLAASNGHLRTVHMLVSHRFAAQQQLAQLAPELEYAKYLAVLGCHDEVNRFLSGLFPLPETLQGCRRFRFRIVCACATCETFYLESQTSDSRNTGGLPAGQGFTGDLPTMSLSAPLLSAAVDSIEGSDSRGSTVGATVERAVTAREVHSSDRSVGTVVPTGDDALWSPGNGASAGGPSRQQQQRSSSALESGAAAGRRHRRTRGPGPEKQYDPGKIFDPEDPGMKNDILRIIGTYLQDEGFSLTSLTLQDEAQIKLQKRSEMNDKAQKIYHAISHGDWSAVLKLSTKALLGRNYRRLLYAVHKQEFLELIFRGENERAFSFLHKKLKPLEAQSKVEANASEFLDLCYLLTCKSVHDAPSFRDWDMALSRDKLAEDFKSMVTTEFNTAEASLVSRQVFVEKNRLIHLFQQAVAYQLEFTSHRTSEVTPRIETLLEDFERVGIPERLTNTFVGHPQSVKCVRFLGDDGRLIASGSSDRTIMIWRVQNLDDGSGSDSEDAEDDDHDDHDEIMDTFSQESDDAPSLHTSTRSGQAVIPDARRAERPRIPDDSPQTGGGLGSANKSHHTRQYKQRGPEMVLEGHDSRIWDLASDPSGRWLVSASGDSTLRLWDVWSCLERSQVRKPSVELAASLEHVRIDPGHQRDVYGVEFQNDRMHVATAGYDRTVRLVNINTNQVVRVFRGHGAAVTQVKFNPLGNLIISVSKDSTIKFWDTISGVCVRSLHQPVGEVTSLDVSRDGLHVLSSSKDSSLRLWDVRTGRPFRRFGGFQNSSLNFVRACFGPREALIFSGSEDAKVHVWDTESSDLLAKLRGHTGPVFHTAWNRAQGLLATCSEDSTIRTWR</sequence>
<organism evidence="11 12">
    <name type="scientific">Durusdinium trenchii</name>
    <dbReference type="NCBI Taxonomy" id="1381693"/>
    <lineage>
        <taxon>Eukaryota</taxon>
        <taxon>Sar</taxon>
        <taxon>Alveolata</taxon>
        <taxon>Dinophyceae</taxon>
        <taxon>Suessiales</taxon>
        <taxon>Symbiodiniaceae</taxon>
        <taxon>Durusdinium</taxon>
    </lineage>
</organism>
<dbReference type="SMART" id="SM00667">
    <property type="entry name" value="LisH"/>
    <property type="match status" value="1"/>
</dbReference>
<dbReference type="SMART" id="SM00248">
    <property type="entry name" value="ANK"/>
    <property type="match status" value="7"/>
</dbReference>
<reference evidence="11 12" key="1">
    <citation type="submission" date="2024-02" db="EMBL/GenBank/DDBJ databases">
        <authorList>
            <person name="Chen Y."/>
            <person name="Shah S."/>
            <person name="Dougan E. K."/>
            <person name="Thang M."/>
            <person name="Chan C."/>
        </authorList>
    </citation>
    <scope>NUCLEOTIDE SEQUENCE [LARGE SCALE GENOMIC DNA]</scope>
</reference>
<dbReference type="PROSITE" id="PS50294">
    <property type="entry name" value="WD_REPEATS_REGION"/>
    <property type="match status" value="5"/>
</dbReference>
<dbReference type="InterPro" id="IPR002110">
    <property type="entry name" value="Ankyrin_rpt"/>
</dbReference>
<dbReference type="PANTHER" id="PTHR22848">
    <property type="entry name" value="WD40 REPEAT PROTEIN"/>
    <property type="match status" value="1"/>
</dbReference>
<feature type="repeat" description="WD" evidence="9">
    <location>
        <begin position="1124"/>
        <end position="1156"/>
    </location>
</feature>
<feature type="repeat" description="WD" evidence="9">
    <location>
        <begin position="1037"/>
        <end position="1078"/>
    </location>
</feature>
<feature type="compositionally biased region" description="Basic and acidic residues" evidence="10">
    <location>
        <begin position="29"/>
        <end position="42"/>
    </location>
</feature>
<dbReference type="PRINTS" id="PR00320">
    <property type="entry name" value="GPROTEINBRPT"/>
</dbReference>
<keyword evidence="2 9" id="KW-0853">WD repeat</keyword>
<keyword evidence="3" id="KW-0507">mRNA processing</keyword>
<dbReference type="CDD" id="cd00200">
    <property type="entry name" value="WD40"/>
    <property type="match status" value="1"/>
</dbReference>
<dbReference type="Gene3D" id="1.25.40.20">
    <property type="entry name" value="Ankyrin repeat-containing domain"/>
    <property type="match status" value="2"/>
</dbReference>
<evidence type="ECO:0000256" key="7">
    <source>
        <dbReference type="ARBA" id="ARBA00026184"/>
    </source>
</evidence>
<evidence type="ECO:0000256" key="6">
    <source>
        <dbReference type="ARBA" id="ARBA00025801"/>
    </source>
</evidence>
<dbReference type="Pfam" id="PF00023">
    <property type="entry name" value="Ank"/>
    <property type="match status" value="3"/>
</dbReference>
<keyword evidence="4" id="KW-0677">Repeat</keyword>
<name>A0ABP0RSE6_9DINO</name>
<evidence type="ECO:0000256" key="2">
    <source>
        <dbReference type="ARBA" id="ARBA00022574"/>
    </source>
</evidence>
<evidence type="ECO:0000256" key="9">
    <source>
        <dbReference type="PROSITE-ProRule" id="PRU00221"/>
    </source>
</evidence>
<dbReference type="InterPro" id="IPR036322">
    <property type="entry name" value="WD40_repeat_dom_sf"/>
</dbReference>
<evidence type="ECO:0000256" key="4">
    <source>
        <dbReference type="ARBA" id="ARBA00022737"/>
    </source>
</evidence>
<feature type="repeat" description="WD" evidence="9">
    <location>
        <begin position="995"/>
        <end position="1036"/>
    </location>
</feature>
<dbReference type="SUPFAM" id="SSF50978">
    <property type="entry name" value="WD40 repeat-like"/>
    <property type="match status" value="1"/>
</dbReference>
<evidence type="ECO:0000256" key="10">
    <source>
        <dbReference type="SAM" id="MobiDB-lite"/>
    </source>
</evidence>
<feature type="region of interest" description="Disordered" evidence="10">
    <location>
        <begin position="463"/>
        <end position="540"/>
    </location>
</feature>
<feature type="repeat" description="ANK" evidence="8">
    <location>
        <begin position="226"/>
        <end position="258"/>
    </location>
</feature>
<evidence type="ECO:0000256" key="5">
    <source>
        <dbReference type="ARBA" id="ARBA00023187"/>
    </source>
</evidence>
<keyword evidence="8" id="KW-0040">ANK repeat</keyword>
<dbReference type="InterPro" id="IPR015943">
    <property type="entry name" value="WD40/YVTN_repeat-like_dom_sf"/>
</dbReference>
<feature type="repeat" description="WD" evidence="9">
    <location>
        <begin position="894"/>
        <end position="927"/>
    </location>
</feature>
<dbReference type="Gene3D" id="2.130.10.10">
    <property type="entry name" value="YVTN repeat-like/Quinoprotein amine dehydrogenase"/>
    <property type="match status" value="3"/>
</dbReference>
<dbReference type="PROSITE" id="PS50088">
    <property type="entry name" value="ANK_REPEAT"/>
    <property type="match status" value="3"/>
</dbReference>
<evidence type="ECO:0000256" key="8">
    <source>
        <dbReference type="PROSITE-ProRule" id="PRU00023"/>
    </source>
</evidence>
<comment type="caution">
    <text evidence="11">The sequence shown here is derived from an EMBL/GenBank/DDBJ whole genome shotgun (WGS) entry which is preliminary data.</text>
</comment>
<dbReference type="PROSITE" id="PS50297">
    <property type="entry name" value="ANK_REP_REGION"/>
    <property type="match status" value="3"/>
</dbReference>